<dbReference type="GO" id="GO:0008955">
    <property type="term" value="F:peptidoglycan glycosyltransferase activity"/>
    <property type="evidence" value="ECO:0007669"/>
    <property type="project" value="UniProtKB-UniRule"/>
</dbReference>
<keyword evidence="5 16" id="KW-0328">Glycosyltransferase</keyword>
<evidence type="ECO:0000256" key="7">
    <source>
        <dbReference type="ARBA" id="ARBA00022692"/>
    </source>
</evidence>
<evidence type="ECO:0000256" key="15">
    <source>
        <dbReference type="ARBA" id="ARBA00049902"/>
    </source>
</evidence>
<dbReference type="GO" id="GO:0043093">
    <property type="term" value="P:FtsZ-dependent cytokinesis"/>
    <property type="evidence" value="ECO:0007669"/>
    <property type="project" value="UniProtKB-UniRule"/>
</dbReference>
<feature type="transmembrane region" description="Helical" evidence="16">
    <location>
        <begin position="163"/>
        <end position="180"/>
    </location>
</feature>
<evidence type="ECO:0000256" key="8">
    <source>
        <dbReference type="ARBA" id="ARBA00022960"/>
    </source>
</evidence>
<organism evidence="17 18">
    <name type="scientific">Buchnera aphidicola</name>
    <name type="common">Pentalonia nigronervosa</name>
    <dbReference type="NCBI Taxonomy" id="1309793"/>
    <lineage>
        <taxon>Bacteria</taxon>
        <taxon>Pseudomonadati</taxon>
        <taxon>Pseudomonadota</taxon>
        <taxon>Gammaproteobacteria</taxon>
        <taxon>Enterobacterales</taxon>
        <taxon>Erwiniaceae</taxon>
        <taxon>Buchnera</taxon>
    </lineage>
</organism>
<dbReference type="Pfam" id="PF01098">
    <property type="entry name" value="FTSW_RODA_SPOVE"/>
    <property type="match status" value="1"/>
</dbReference>
<keyword evidence="7 16" id="KW-0812">Transmembrane</keyword>
<dbReference type="GO" id="GO:0015648">
    <property type="term" value="F:lipid-linked peptidoglycan transporter activity"/>
    <property type="evidence" value="ECO:0007669"/>
    <property type="project" value="TreeGrafter"/>
</dbReference>
<dbReference type="PANTHER" id="PTHR30474:SF2">
    <property type="entry name" value="PEPTIDOGLYCAN GLYCOSYLTRANSFERASE FTSW-RELATED"/>
    <property type="match status" value="1"/>
</dbReference>
<dbReference type="InterPro" id="IPR001182">
    <property type="entry name" value="FtsW/RodA"/>
</dbReference>
<keyword evidence="16" id="KW-0997">Cell inner membrane</keyword>
<evidence type="ECO:0000256" key="12">
    <source>
        <dbReference type="ARBA" id="ARBA00023306"/>
    </source>
</evidence>
<feature type="transmembrane region" description="Helical" evidence="16">
    <location>
        <begin position="341"/>
        <end position="360"/>
    </location>
</feature>
<feature type="transmembrane region" description="Helical" evidence="16">
    <location>
        <begin position="187"/>
        <end position="204"/>
    </location>
</feature>
<evidence type="ECO:0000256" key="11">
    <source>
        <dbReference type="ARBA" id="ARBA00023136"/>
    </source>
</evidence>
<comment type="catalytic activity">
    <reaction evidence="15 16">
        <text>[GlcNAc-(1-&gt;4)-Mur2Ac(oyl-L-Ala-gamma-D-Glu-L-Lys-D-Ala-D-Ala)](n)-di-trans,octa-cis-undecaprenyl diphosphate + beta-D-GlcNAc-(1-&gt;4)-Mur2Ac(oyl-L-Ala-gamma-D-Glu-L-Lys-D-Ala-D-Ala)-di-trans,octa-cis-undecaprenyl diphosphate = [GlcNAc-(1-&gt;4)-Mur2Ac(oyl-L-Ala-gamma-D-Glu-L-Lys-D-Ala-D-Ala)](n+1)-di-trans,octa-cis-undecaprenyl diphosphate + di-trans,octa-cis-undecaprenyl diphosphate + H(+)</text>
        <dbReference type="Rhea" id="RHEA:23708"/>
        <dbReference type="Rhea" id="RHEA-COMP:9602"/>
        <dbReference type="Rhea" id="RHEA-COMP:9603"/>
        <dbReference type="ChEBI" id="CHEBI:15378"/>
        <dbReference type="ChEBI" id="CHEBI:58405"/>
        <dbReference type="ChEBI" id="CHEBI:60033"/>
        <dbReference type="ChEBI" id="CHEBI:78435"/>
        <dbReference type="EC" id="2.4.99.28"/>
    </reaction>
</comment>
<dbReference type="PROSITE" id="PS00428">
    <property type="entry name" value="FTSW_RODA_SPOVE"/>
    <property type="match status" value="1"/>
</dbReference>
<keyword evidence="3 16" id="KW-1003">Cell membrane</keyword>
<feature type="transmembrane region" description="Helical" evidence="16">
    <location>
        <begin position="77"/>
        <end position="94"/>
    </location>
</feature>
<keyword evidence="10 16" id="KW-1133">Transmembrane helix</keyword>
<feature type="transmembrane region" description="Helical" evidence="16">
    <location>
        <begin position="272"/>
        <end position="293"/>
    </location>
</feature>
<dbReference type="PANTHER" id="PTHR30474">
    <property type="entry name" value="CELL CYCLE PROTEIN"/>
    <property type="match status" value="1"/>
</dbReference>
<feature type="transmembrane region" description="Helical" evidence="16">
    <location>
        <begin position="12"/>
        <end position="30"/>
    </location>
</feature>
<dbReference type="UniPathway" id="UPA00219"/>
<dbReference type="InterPro" id="IPR018365">
    <property type="entry name" value="Cell_cycle_FtsW-rel_CS"/>
</dbReference>
<evidence type="ECO:0000256" key="13">
    <source>
        <dbReference type="ARBA" id="ARBA00023316"/>
    </source>
</evidence>
<dbReference type="GO" id="GO:0071555">
    <property type="term" value="P:cell wall organization"/>
    <property type="evidence" value="ECO:0007669"/>
    <property type="project" value="UniProtKB-KW"/>
</dbReference>
<evidence type="ECO:0000256" key="14">
    <source>
        <dbReference type="ARBA" id="ARBA00038053"/>
    </source>
</evidence>
<keyword evidence="11 16" id="KW-0472">Membrane</keyword>
<evidence type="ECO:0000256" key="2">
    <source>
        <dbReference type="ARBA" id="ARBA00004752"/>
    </source>
</evidence>
<dbReference type="EMBL" id="CP061275">
    <property type="protein sequence ID" value="QNS02084.1"/>
    <property type="molecule type" value="Genomic_DNA"/>
</dbReference>
<gene>
    <name evidence="16 17" type="primary">ftsW</name>
    <name evidence="17" type="ORF">ICW73_00390</name>
</gene>
<keyword evidence="13 16" id="KW-0961">Cell wall biogenesis/degradation</keyword>
<evidence type="ECO:0000256" key="6">
    <source>
        <dbReference type="ARBA" id="ARBA00022679"/>
    </source>
</evidence>
<keyword evidence="4 16" id="KW-0132">Cell division</keyword>
<feature type="transmembrane region" description="Helical" evidence="16">
    <location>
        <begin position="305"/>
        <end position="329"/>
    </location>
</feature>
<protein>
    <recommendedName>
        <fullName evidence="16">Probable peptidoglycan glycosyltransferase FtsW</fullName>
        <shortName evidence="16">PGT</shortName>
        <ecNumber evidence="16">2.4.99.28</ecNumber>
    </recommendedName>
    <alternativeName>
        <fullName evidence="16">Cell division protein FtsW</fullName>
    </alternativeName>
    <alternativeName>
        <fullName evidence="16">Cell wall polymerase</fullName>
    </alternativeName>
    <alternativeName>
        <fullName evidence="16">Peptidoglycan polymerase</fullName>
        <shortName evidence="16">PG polymerase</shortName>
    </alternativeName>
</protein>
<dbReference type="GO" id="GO:0005886">
    <property type="term" value="C:plasma membrane"/>
    <property type="evidence" value="ECO:0007669"/>
    <property type="project" value="UniProtKB-SubCell"/>
</dbReference>
<comment type="pathway">
    <text evidence="2 16">Cell wall biogenesis; peptidoglycan biosynthesis.</text>
</comment>
<evidence type="ECO:0000256" key="9">
    <source>
        <dbReference type="ARBA" id="ARBA00022984"/>
    </source>
</evidence>
<feature type="transmembrane region" description="Helical" evidence="16">
    <location>
        <begin position="51"/>
        <end position="71"/>
    </location>
</feature>
<dbReference type="EC" id="2.4.99.28" evidence="16"/>
<evidence type="ECO:0000256" key="3">
    <source>
        <dbReference type="ARBA" id="ARBA00022475"/>
    </source>
</evidence>
<evidence type="ECO:0000256" key="10">
    <source>
        <dbReference type="ARBA" id="ARBA00022989"/>
    </source>
</evidence>
<keyword evidence="8 16" id="KW-0133">Cell shape</keyword>
<keyword evidence="9 16" id="KW-0573">Peptidoglycan synthesis</keyword>
<dbReference type="NCBIfam" id="TIGR02614">
    <property type="entry name" value="ftsW"/>
    <property type="match status" value="1"/>
</dbReference>
<accession>A0A7H1B029</accession>
<sequence>MKYVSIVLYDRILLWLTLGLLVLGFTMVTSTSIPIGQKLYCDPFFFVKREIFYFCVIFFLSYFLLRIPMVFWEKNSHVILIISFFLLIVVLIFGKANHGAFRWINIGFFHIQPSELCKISSCFYVSNYLSRKYCEVQNNFWSVFKPISVIILQSFLLLAEPDLGTIIVVFFTILSILFISGIKIEQFIIVIISSIATIILLILTEPYRVKRILSFWHPWNDPFGAGYQITQSLIALGRGSFFGQGLGNSIQKLYYLPDAHSDFIFSIIGEELGFIGAFFTLLMIFLLSLRAIYIGKTALKKHEIFSGFLACSIGMWFILQTSINISGIIGIIPVKGLTLPLISYGGSSLIINSIAILILLRIDFEIKIKTSQAFFKGI</sequence>
<dbReference type="NCBIfam" id="NF008042">
    <property type="entry name" value="PRK10774.1"/>
    <property type="match status" value="1"/>
</dbReference>
<keyword evidence="12 16" id="KW-0131">Cell cycle</keyword>
<comment type="function">
    <text evidence="16">Peptidoglycan polymerase that is essential for cell division.</text>
</comment>
<dbReference type="AlphaFoldDB" id="A0A7H1B029"/>
<evidence type="ECO:0000313" key="17">
    <source>
        <dbReference type="EMBL" id="QNS02084.1"/>
    </source>
</evidence>
<dbReference type="HAMAP" id="MF_00913">
    <property type="entry name" value="PGT_FtsW_proteobact"/>
    <property type="match status" value="1"/>
</dbReference>
<comment type="similarity">
    <text evidence="14 16">Belongs to the SEDS family. FtsW subfamily.</text>
</comment>
<evidence type="ECO:0000313" key="18">
    <source>
        <dbReference type="Proteomes" id="UP000516346"/>
    </source>
</evidence>
<reference evidence="17 18" key="1">
    <citation type="submission" date="2020-09" db="EMBL/GenBank/DDBJ databases">
        <title>Genome sequence of the banana aphid, Pentalonia nigronervosa Coquerel (Hemiptera: Aphididae) and its symbionts.</title>
        <authorList>
            <person name="Mathers T.C."/>
            <person name="Mugford S.T."/>
            <person name="Hogenhout S.A."/>
            <person name="Tripathi L."/>
        </authorList>
    </citation>
    <scope>NUCLEOTIDE SEQUENCE [LARGE SCALE GENOMIC DNA]</scope>
    <source>
        <strain evidence="17">Ba4</strain>
    </source>
</reference>
<evidence type="ECO:0000256" key="16">
    <source>
        <dbReference type="HAMAP-Rule" id="MF_00913"/>
    </source>
</evidence>
<dbReference type="GO" id="GO:0008360">
    <property type="term" value="P:regulation of cell shape"/>
    <property type="evidence" value="ECO:0007669"/>
    <property type="project" value="UniProtKB-KW"/>
</dbReference>
<name>A0A7H1B029_9GAMM</name>
<dbReference type="GO" id="GO:0032153">
    <property type="term" value="C:cell division site"/>
    <property type="evidence" value="ECO:0007669"/>
    <property type="project" value="UniProtKB-UniRule"/>
</dbReference>
<keyword evidence="6 16" id="KW-0808">Transferase</keyword>
<dbReference type="GO" id="GO:0009252">
    <property type="term" value="P:peptidoglycan biosynthetic process"/>
    <property type="evidence" value="ECO:0007669"/>
    <property type="project" value="UniProtKB-UniRule"/>
</dbReference>
<dbReference type="InterPro" id="IPR013437">
    <property type="entry name" value="FtsW"/>
</dbReference>
<proteinExistence type="inferred from homology"/>
<evidence type="ECO:0000256" key="1">
    <source>
        <dbReference type="ARBA" id="ARBA00004651"/>
    </source>
</evidence>
<dbReference type="Proteomes" id="UP000516346">
    <property type="component" value="Chromosome"/>
</dbReference>
<comment type="subcellular location">
    <subcellularLocation>
        <location evidence="16">Cell inner membrane</location>
        <topology evidence="16">Multi-pass membrane protein</topology>
    </subcellularLocation>
    <subcellularLocation>
        <location evidence="1">Cell membrane</location>
        <topology evidence="1">Multi-pass membrane protein</topology>
    </subcellularLocation>
    <text evidence="16">Localizes to the division septum.</text>
</comment>
<evidence type="ECO:0000256" key="5">
    <source>
        <dbReference type="ARBA" id="ARBA00022676"/>
    </source>
</evidence>
<evidence type="ECO:0000256" key="4">
    <source>
        <dbReference type="ARBA" id="ARBA00022618"/>
    </source>
</evidence>